<dbReference type="InterPro" id="IPR013103">
    <property type="entry name" value="RVT_2"/>
</dbReference>
<reference evidence="4" key="1">
    <citation type="journal article" date="2019" name="Sci. Rep.">
        <title>Draft genome of Tanacetum cinerariifolium, the natural source of mosquito coil.</title>
        <authorList>
            <person name="Yamashiro T."/>
            <person name="Shiraishi A."/>
            <person name="Satake H."/>
            <person name="Nakayama K."/>
        </authorList>
    </citation>
    <scope>NUCLEOTIDE SEQUENCE</scope>
</reference>
<feature type="compositionally biased region" description="Basic and acidic residues" evidence="1">
    <location>
        <begin position="18"/>
        <end position="39"/>
    </location>
</feature>
<feature type="compositionally biased region" description="Polar residues" evidence="1">
    <location>
        <begin position="714"/>
        <end position="740"/>
    </location>
</feature>
<evidence type="ECO:0000259" key="2">
    <source>
        <dbReference type="Pfam" id="PF07727"/>
    </source>
</evidence>
<protein>
    <submittedName>
        <fullName evidence="4">Retrovirus-related Pol polyprotein from transposon TNT 1-94</fullName>
    </submittedName>
</protein>
<evidence type="ECO:0000256" key="1">
    <source>
        <dbReference type="SAM" id="MobiDB-lite"/>
    </source>
</evidence>
<gene>
    <name evidence="4" type="ORF">Tci_217164</name>
</gene>
<dbReference type="PANTHER" id="PTHR11439:SF467">
    <property type="entry name" value="INTEGRASE CATALYTIC DOMAIN-CONTAINING PROTEIN"/>
    <property type="match status" value="1"/>
</dbReference>
<dbReference type="EMBL" id="BKCJ010058940">
    <property type="protein sequence ID" value="GEW45188.1"/>
    <property type="molecule type" value="Genomic_DNA"/>
</dbReference>
<evidence type="ECO:0000259" key="3">
    <source>
        <dbReference type="Pfam" id="PF13976"/>
    </source>
</evidence>
<dbReference type="AlphaFoldDB" id="A0A699GUV9"/>
<feature type="region of interest" description="Disordered" evidence="1">
    <location>
        <begin position="1"/>
        <end position="41"/>
    </location>
</feature>
<evidence type="ECO:0000313" key="4">
    <source>
        <dbReference type="EMBL" id="GEW45188.1"/>
    </source>
</evidence>
<dbReference type="Pfam" id="PF07727">
    <property type="entry name" value="RVT_2"/>
    <property type="match status" value="1"/>
</dbReference>
<feature type="region of interest" description="Disordered" evidence="1">
    <location>
        <begin position="784"/>
        <end position="809"/>
    </location>
</feature>
<dbReference type="InterPro" id="IPR025724">
    <property type="entry name" value="GAG-pre-integrase_dom"/>
</dbReference>
<feature type="domain" description="Reverse transcriptase Ty1/copia-type" evidence="2">
    <location>
        <begin position="96"/>
        <end position="179"/>
    </location>
</feature>
<dbReference type="Pfam" id="PF13976">
    <property type="entry name" value="gag_pre-integrs"/>
    <property type="match status" value="1"/>
</dbReference>
<dbReference type="PANTHER" id="PTHR11439">
    <property type="entry name" value="GAG-POL-RELATED RETROTRANSPOSON"/>
    <property type="match status" value="1"/>
</dbReference>
<name>A0A699GUV9_TANCI</name>
<organism evidence="4">
    <name type="scientific">Tanacetum cinerariifolium</name>
    <name type="common">Dalmatian daisy</name>
    <name type="synonym">Chrysanthemum cinerariifolium</name>
    <dbReference type="NCBI Taxonomy" id="118510"/>
    <lineage>
        <taxon>Eukaryota</taxon>
        <taxon>Viridiplantae</taxon>
        <taxon>Streptophyta</taxon>
        <taxon>Embryophyta</taxon>
        <taxon>Tracheophyta</taxon>
        <taxon>Spermatophyta</taxon>
        <taxon>Magnoliopsida</taxon>
        <taxon>eudicotyledons</taxon>
        <taxon>Gunneridae</taxon>
        <taxon>Pentapetalae</taxon>
        <taxon>asterids</taxon>
        <taxon>campanulids</taxon>
        <taxon>Asterales</taxon>
        <taxon>Asteraceae</taxon>
        <taxon>Asteroideae</taxon>
        <taxon>Anthemideae</taxon>
        <taxon>Anthemidinae</taxon>
        <taxon>Tanacetum</taxon>
    </lineage>
</organism>
<accession>A0A699GUV9</accession>
<feature type="compositionally biased region" description="Basic and acidic residues" evidence="1">
    <location>
        <begin position="1"/>
        <end position="10"/>
    </location>
</feature>
<feature type="region of interest" description="Disordered" evidence="1">
    <location>
        <begin position="713"/>
        <end position="740"/>
    </location>
</feature>
<comment type="caution">
    <text evidence="4">The sequence shown here is derived from an EMBL/GenBank/DDBJ whole genome shotgun (WGS) entry which is preliminary data.</text>
</comment>
<feature type="domain" description="GAG-pre-integrase" evidence="3">
    <location>
        <begin position="608"/>
        <end position="673"/>
    </location>
</feature>
<sequence length="809" mass="91495">MWKTIGSKDKNPHKRKGTEKNSDHDKNVHDETQDIKTSPEEEINDINKEMSINYSQTNILWDQNEIGDIDEIFSYYVASDIMSGDHDPKPKSKTTSGFLIIVVYVDDLNIIGKNKEINEVVMHLKEEFEIKDIGKTKYCLGLQIEHMPNDICVHQLNYNEMVLKRFNMDKAKSLSTPMVGRSLNVDNDPFCPCKQGEDVLGPEVPYLSAIGALMYLTNCTRPDISFVVNLLARFSSSPIKRHWNGIKHIFIVRTYTPEANASDSRKHKAVIYYNSKGEGHVSKQCTKPKRKQDDSWFKDKVLLIQAQTNGQILHEEEIIFLADPRIPEGQATQMVITHNAAYQADDSDAYDSNCNELNTAKVAVMAKLSHYGLDILAKSSVVNHSKTEITSDSNIISYSHCTEINMDNKSVNVTLTADLKTYKEQVKVLKEGENVEKAQQLEPKLYDGNIIKNTYAIVIPDYKETLMLAEESHSKMILKQQDPMVYKRRKPMKSKTTDPVRKSKVIKSISANNKETSKSWESTVFNIPSSFLNEYRNDHVAKIMGYGDYQIGNVTISRVYYVEGLGHNLFSVGQFSDSNLKVNFRQHICFIHNLEGVDLLTRSRGNNLYTLFLGDMMASSLIRLLSKASKTNSWLWHRRLSHLNFGAINHLARHGLVRGLPKLKFEKDHLCSDLLFQPLFDELLAPPPSVDHPALKVTILIAKVVALEPAASIGSPSSTTVDQDAPSLSNSQTTPETQTPVISNVIKEDNHDLDVAHMNNDPFFVVKESPKTPTFHDDSLQEFLHEDTTSQGSSSNMRQTHTPFESLSR</sequence>
<proteinExistence type="predicted"/>
<feature type="compositionally biased region" description="Polar residues" evidence="1">
    <location>
        <begin position="789"/>
        <end position="809"/>
    </location>
</feature>